<proteinExistence type="predicted"/>
<reference evidence="2 3" key="2">
    <citation type="submission" date="2013-02" db="EMBL/GenBank/DDBJ databases">
        <title>The Genome Sequence of Plasmodium falciparum FCH/4.</title>
        <authorList>
            <consortium name="The Broad Institute Genome Sequencing Platform"/>
            <consortium name="The Broad Institute Genome Sequencing Center for Infectious Disease"/>
            <person name="Neafsey D."/>
            <person name="Cheeseman I."/>
            <person name="Volkman S."/>
            <person name="Adams J."/>
            <person name="Walker B."/>
            <person name="Young S.K."/>
            <person name="Zeng Q."/>
            <person name="Gargeya S."/>
            <person name="Fitzgerald M."/>
            <person name="Haas B."/>
            <person name="Abouelleil A."/>
            <person name="Alvarado L."/>
            <person name="Arachchi H.M."/>
            <person name="Berlin A.M."/>
            <person name="Chapman S.B."/>
            <person name="Dewar J."/>
            <person name="Goldberg J."/>
            <person name="Griggs A."/>
            <person name="Gujja S."/>
            <person name="Hansen M."/>
            <person name="Howarth C."/>
            <person name="Imamovic A."/>
            <person name="Larimer J."/>
            <person name="McCowan C."/>
            <person name="Murphy C."/>
            <person name="Neiman D."/>
            <person name="Pearson M."/>
            <person name="Priest M."/>
            <person name="Roberts A."/>
            <person name="Saif S."/>
            <person name="Shea T."/>
            <person name="Sisk P."/>
            <person name="Sykes S."/>
            <person name="Wortman J."/>
            <person name="Nusbaum C."/>
            <person name="Birren B."/>
        </authorList>
    </citation>
    <scope>NUCLEOTIDE SEQUENCE [LARGE SCALE GENOMIC DNA]</scope>
    <source>
        <strain evidence="2 3">FCH/4</strain>
    </source>
</reference>
<dbReference type="EMBL" id="KI927881">
    <property type="protein sequence ID" value="ETW30914.1"/>
    <property type="molecule type" value="Genomic_DNA"/>
</dbReference>
<accession>A0A024VQC1</accession>
<sequence>MFLLNNEKEESPKDILLNEFKYKIRILAGIMFAIKTIPMVINAFNEKRE</sequence>
<keyword evidence="1" id="KW-0812">Transmembrane</keyword>
<protein>
    <submittedName>
        <fullName evidence="2">Uncharacterized protein</fullName>
    </submittedName>
</protein>
<organism evidence="2 3">
    <name type="scientific">Plasmodium falciparum FCH/4</name>
    <dbReference type="NCBI Taxonomy" id="1036724"/>
    <lineage>
        <taxon>Eukaryota</taxon>
        <taxon>Sar</taxon>
        <taxon>Alveolata</taxon>
        <taxon>Apicomplexa</taxon>
        <taxon>Aconoidasida</taxon>
        <taxon>Haemosporida</taxon>
        <taxon>Plasmodiidae</taxon>
        <taxon>Plasmodium</taxon>
        <taxon>Plasmodium (Laverania)</taxon>
    </lineage>
</organism>
<feature type="transmembrane region" description="Helical" evidence="1">
    <location>
        <begin position="24"/>
        <end position="44"/>
    </location>
</feature>
<evidence type="ECO:0000313" key="2">
    <source>
        <dbReference type="EMBL" id="ETW30914.1"/>
    </source>
</evidence>
<reference evidence="2 3" key="1">
    <citation type="submission" date="2013-02" db="EMBL/GenBank/DDBJ databases">
        <title>The Genome Annotation of Plasmodium falciparum FCH/4.</title>
        <authorList>
            <consortium name="The Broad Institute Genome Sequencing Platform"/>
            <consortium name="The Broad Institute Genome Sequencing Center for Infectious Disease"/>
            <person name="Neafsey D."/>
            <person name="Hoffman S."/>
            <person name="Volkman S."/>
            <person name="Rosenthal P."/>
            <person name="Walker B."/>
            <person name="Young S.K."/>
            <person name="Zeng Q."/>
            <person name="Gargeya S."/>
            <person name="Fitzgerald M."/>
            <person name="Haas B."/>
            <person name="Abouelleil A."/>
            <person name="Allen A.W."/>
            <person name="Alvarado L."/>
            <person name="Arachchi H.M."/>
            <person name="Berlin A.M."/>
            <person name="Chapman S.B."/>
            <person name="Gainer-Dewar J."/>
            <person name="Goldberg J."/>
            <person name="Griggs A."/>
            <person name="Gujja S."/>
            <person name="Hansen M."/>
            <person name="Howarth C."/>
            <person name="Imamovic A."/>
            <person name="Ireland A."/>
            <person name="Larimer J."/>
            <person name="McCowan C."/>
            <person name="Murphy C."/>
            <person name="Pearson M."/>
            <person name="Poon T.W."/>
            <person name="Priest M."/>
            <person name="Roberts A."/>
            <person name="Saif S."/>
            <person name="Shea T."/>
            <person name="Sisk P."/>
            <person name="Sykes S."/>
            <person name="Wortman J."/>
            <person name="Nusbaum C."/>
            <person name="Birren B."/>
        </authorList>
    </citation>
    <scope>NUCLEOTIDE SEQUENCE [LARGE SCALE GENOMIC DNA]</scope>
    <source>
        <strain evidence="2 3">FCH/4</strain>
    </source>
</reference>
<name>A0A024VQC1_PLAFA</name>
<evidence type="ECO:0000256" key="1">
    <source>
        <dbReference type="SAM" id="Phobius"/>
    </source>
</evidence>
<gene>
    <name evidence="2" type="ORF">PFFCH_01631</name>
</gene>
<keyword evidence="1" id="KW-0472">Membrane</keyword>
<dbReference type="Proteomes" id="UP000030656">
    <property type="component" value="Unassembled WGS sequence"/>
</dbReference>
<evidence type="ECO:0000313" key="3">
    <source>
        <dbReference type="Proteomes" id="UP000030656"/>
    </source>
</evidence>
<keyword evidence="1" id="KW-1133">Transmembrane helix</keyword>
<dbReference type="AlphaFoldDB" id="A0A024VQC1"/>
<dbReference type="OrthoDB" id="374071at2759"/>